<dbReference type="RefSeq" id="WP_119782321.1">
    <property type="nucleotide sequence ID" value="NZ_QYUK01000011.1"/>
</dbReference>
<evidence type="ECO:0000313" key="4">
    <source>
        <dbReference type="EMBL" id="RJF90025.1"/>
    </source>
</evidence>
<evidence type="ECO:0000256" key="1">
    <source>
        <dbReference type="ARBA" id="ARBA00004953"/>
    </source>
</evidence>
<dbReference type="EC" id="1.3.1.106" evidence="4"/>
<dbReference type="PROSITE" id="PS51014">
    <property type="entry name" value="COBK_CBIJ"/>
    <property type="match status" value="1"/>
</dbReference>
<protein>
    <submittedName>
        <fullName evidence="4">Cobalt-precorrin-6A reductase</fullName>
        <ecNumber evidence="4">1.3.1.106</ecNumber>
    </submittedName>
</protein>
<keyword evidence="2" id="KW-0169">Cobalamin biosynthesis</keyword>
<accession>A0A418WJ51</accession>
<proteinExistence type="predicted"/>
<dbReference type="PANTHER" id="PTHR36925:SF1">
    <property type="entry name" value="COBALT-PRECORRIN-6A REDUCTASE"/>
    <property type="match status" value="1"/>
</dbReference>
<keyword evidence="3 4" id="KW-0560">Oxidoreductase</keyword>
<dbReference type="InterPro" id="IPR003723">
    <property type="entry name" value="Precorrin-6x_reduct"/>
</dbReference>
<dbReference type="AlphaFoldDB" id="A0A418WJ51"/>
<reference evidence="4 5" key="1">
    <citation type="submission" date="2018-09" db="EMBL/GenBank/DDBJ databases">
        <authorList>
            <person name="Zhu H."/>
        </authorList>
    </citation>
    <scope>NUCLEOTIDE SEQUENCE [LARGE SCALE GENOMIC DNA]</scope>
    <source>
        <strain evidence="4 5">K1W22B-8</strain>
    </source>
</reference>
<sequence length="254" mass="26738">MKVLILGGTTEASALARLLAGDARFDATLSYAGRTRAPVAQPIPWRVGGFGGPAGLADYLRGEGIEALVDATHPFAQRMSWNAAEAAAITGVPLLALRRGPWTVQPGDRWLPVADMAAAAQAIGEAPRRVFLTVGQQELAPFKATAQHIYLIRSVDPPAPETLPPQAEVFTARGPFEATAEQALLTDHAIEVIVTKNSGGSATAAKLAAARALGLPVIMVDRPRVPEVEAVETAEAALDWLISIRHPGEGRDPL</sequence>
<dbReference type="Pfam" id="PF02571">
    <property type="entry name" value="CbiJ"/>
    <property type="match status" value="1"/>
</dbReference>
<dbReference type="EMBL" id="QYUK01000011">
    <property type="protein sequence ID" value="RJF90025.1"/>
    <property type="molecule type" value="Genomic_DNA"/>
</dbReference>
<keyword evidence="5" id="KW-1185">Reference proteome</keyword>
<comment type="caution">
    <text evidence="4">The sequence shown here is derived from an EMBL/GenBank/DDBJ whole genome shotgun (WGS) entry which is preliminary data.</text>
</comment>
<gene>
    <name evidence="4" type="ORF">D3874_15550</name>
</gene>
<evidence type="ECO:0000313" key="5">
    <source>
        <dbReference type="Proteomes" id="UP000284605"/>
    </source>
</evidence>
<dbReference type="PANTHER" id="PTHR36925">
    <property type="entry name" value="COBALT-PRECORRIN-6A REDUCTASE"/>
    <property type="match status" value="1"/>
</dbReference>
<comment type="pathway">
    <text evidence="1">Cofactor biosynthesis; adenosylcobalamin biosynthesis.</text>
</comment>
<dbReference type="NCBIfam" id="NF005968">
    <property type="entry name" value="PRK08057.1-2"/>
    <property type="match status" value="1"/>
</dbReference>
<dbReference type="GO" id="GO:0009236">
    <property type="term" value="P:cobalamin biosynthetic process"/>
    <property type="evidence" value="ECO:0007669"/>
    <property type="project" value="UniProtKB-UniPathway"/>
</dbReference>
<dbReference type="GO" id="GO:0016994">
    <property type="term" value="F:precorrin-6A reductase activity"/>
    <property type="evidence" value="ECO:0007669"/>
    <property type="project" value="InterPro"/>
</dbReference>
<dbReference type="Proteomes" id="UP000284605">
    <property type="component" value="Unassembled WGS sequence"/>
</dbReference>
<organism evidence="4 5">
    <name type="scientific">Oleomonas cavernae</name>
    <dbReference type="NCBI Taxonomy" id="2320859"/>
    <lineage>
        <taxon>Bacteria</taxon>
        <taxon>Pseudomonadati</taxon>
        <taxon>Pseudomonadota</taxon>
        <taxon>Alphaproteobacteria</taxon>
        <taxon>Acetobacterales</taxon>
        <taxon>Acetobacteraceae</taxon>
        <taxon>Oleomonas</taxon>
    </lineage>
</organism>
<dbReference type="OrthoDB" id="5183775at2"/>
<dbReference type="UniPathway" id="UPA00148"/>
<evidence type="ECO:0000256" key="3">
    <source>
        <dbReference type="ARBA" id="ARBA00023002"/>
    </source>
</evidence>
<name>A0A418WJ51_9PROT</name>
<evidence type="ECO:0000256" key="2">
    <source>
        <dbReference type="ARBA" id="ARBA00022573"/>
    </source>
</evidence>
<dbReference type="NCBIfam" id="TIGR00715">
    <property type="entry name" value="precor6x_red"/>
    <property type="match status" value="1"/>
</dbReference>